<protein>
    <submittedName>
        <fullName evidence="1">Uncharacterized protein</fullName>
    </submittedName>
</protein>
<comment type="caution">
    <text evidence="1">The sequence shown here is derived from an EMBL/GenBank/DDBJ whole genome shotgun (WGS) entry which is preliminary data.</text>
</comment>
<reference evidence="1" key="1">
    <citation type="journal article" date="2021" name="Int. J. Syst. Evol. Microbiol.">
        <title>Bradyrhizobium septentrionale sp. nov. (sv. septentrionale) and Bradyrhizobium quebecense sp. nov. (sv. septentrionale) associated with legumes native to Canada possess rearranged symbiosis genes and numerous insertion sequences.</title>
        <authorList>
            <person name="Bromfield E.S.P."/>
            <person name="Cloutier S."/>
        </authorList>
    </citation>
    <scope>NUCLEOTIDE SEQUENCE</scope>
    <source>
        <strain evidence="1">12S5</strain>
    </source>
</reference>
<gene>
    <name evidence="1" type="ORF">J4P68_15920</name>
</gene>
<sequence length="73" mass="8387">MDRRELTPRYSARHVVHDRVARGSHHWVGIELHAIELNTRRRSWMTAMPGGSECSATRAAFGGNTITDRSDRW</sequence>
<dbReference type="EMBL" id="JAGEPA010000001">
    <property type="protein sequence ID" value="MBO1430921.1"/>
    <property type="molecule type" value="Genomic_DNA"/>
</dbReference>
<name>A0ABS3MHI4_9BRAD</name>
<accession>A0ABS3MHI4</accession>
<dbReference type="RefSeq" id="WP_207833610.1">
    <property type="nucleotide sequence ID" value="NZ_CP088282.1"/>
</dbReference>
<dbReference type="Proteomes" id="UP000692816">
    <property type="component" value="Unassembled WGS sequence"/>
</dbReference>
<proteinExistence type="predicted"/>
<organism evidence="1 2">
    <name type="scientific">Bradyrhizobium quebecense</name>
    <dbReference type="NCBI Taxonomy" id="2748629"/>
    <lineage>
        <taxon>Bacteria</taxon>
        <taxon>Pseudomonadati</taxon>
        <taxon>Pseudomonadota</taxon>
        <taxon>Alphaproteobacteria</taxon>
        <taxon>Hyphomicrobiales</taxon>
        <taxon>Nitrobacteraceae</taxon>
        <taxon>Bradyrhizobium</taxon>
    </lineage>
</organism>
<evidence type="ECO:0000313" key="1">
    <source>
        <dbReference type="EMBL" id="MBO1430921.1"/>
    </source>
</evidence>
<keyword evidence="2" id="KW-1185">Reference proteome</keyword>
<evidence type="ECO:0000313" key="2">
    <source>
        <dbReference type="Proteomes" id="UP000692816"/>
    </source>
</evidence>